<dbReference type="InterPro" id="IPR050508">
    <property type="entry name" value="Methyltransf_Superfamily"/>
</dbReference>
<keyword evidence="2" id="KW-0489">Methyltransferase</keyword>
<evidence type="ECO:0000313" key="3">
    <source>
        <dbReference type="Proteomes" id="UP000000450"/>
    </source>
</evidence>
<dbReference type="CDD" id="cd02440">
    <property type="entry name" value="AdoMet_MTases"/>
    <property type="match status" value="1"/>
</dbReference>
<dbReference type="Pfam" id="PF08241">
    <property type="entry name" value="Methyltransf_11"/>
    <property type="match status" value="1"/>
</dbReference>
<name>A0A9J9Q818_ACIET</name>
<dbReference type="PANTHER" id="PTHR42912:SF80">
    <property type="entry name" value="METHYLTRANSFERASE DOMAIN-CONTAINING PROTEIN"/>
    <property type="match status" value="1"/>
</dbReference>
<dbReference type="Proteomes" id="UP000000450">
    <property type="component" value="Chromosome"/>
</dbReference>
<proteinExistence type="predicted"/>
<protein>
    <submittedName>
        <fullName evidence="2">Methyltransferase type 11</fullName>
    </submittedName>
</protein>
<sequence>MNPTEYDAWYDSPRGRWIGQAEYRLMWSGLGCPAAGQLLDVGCGTGWFTRRLAAQSRLQVTGIDLDAESLAFARSQDPVSTYRQADALALPFVDASFDHVVSMAALCFTADWRQAVSEMVRVTRQRFAIGLLNRHSLLWIDKGRLGGSGAYRGALWLSPAEFRQAFSGLSVANLCLQSAVYFPSGRWPARLMEQLIPGGLPLGGFMVVSGSKTVRAGHA</sequence>
<dbReference type="GO" id="GO:0008757">
    <property type="term" value="F:S-adenosylmethionine-dependent methyltransferase activity"/>
    <property type="evidence" value="ECO:0007669"/>
    <property type="project" value="InterPro"/>
</dbReference>
<keyword evidence="2" id="KW-0808">Transferase</keyword>
<dbReference type="PANTHER" id="PTHR42912">
    <property type="entry name" value="METHYLTRANSFERASE"/>
    <property type="match status" value="1"/>
</dbReference>
<dbReference type="InterPro" id="IPR013216">
    <property type="entry name" value="Methyltransf_11"/>
</dbReference>
<organism evidence="2 3">
    <name type="scientific">Acidovorax ebreus (strain TPSY)</name>
    <name type="common">Diaphorobacter sp. (strain TPSY)</name>
    <dbReference type="NCBI Taxonomy" id="535289"/>
    <lineage>
        <taxon>Bacteria</taxon>
        <taxon>Pseudomonadati</taxon>
        <taxon>Pseudomonadota</taxon>
        <taxon>Betaproteobacteria</taxon>
        <taxon>Burkholderiales</taxon>
        <taxon>Comamonadaceae</taxon>
        <taxon>Diaphorobacter</taxon>
    </lineage>
</organism>
<feature type="domain" description="Methyltransferase type 11" evidence="1">
    <location>
        <begin position="39"/>
        <end position="125"/>
    </location>
</feature>
<evidence type="ECO:0000313" key="2">
    <source>
        <dbReference type="EMBL" id="ACM33647.1"/>
    </source>
</evidence>
<reference evidence="2 3" key="1">
    <citation type="journal article" date="2010" name="J. Bacteriol.">
        <title>Completed genome sequence of the anaerobic iron-oxidizing bacterium Acidovorax ebreus strain TPSY.</title>
        <authorList>
            <person name="Byrne-Bailey K.G."/>
            <person name="Weber K.A."/>
            <person name="Chair A.H."/>
            <person name="Bose S."/>
            <person name="Knox T."/>
            <person name="Spanbauer T.L."/>
            <person name="Chertkov O."/>
            <person name="Coates J.D."/>
        </authorList>
    </citation>
    <scope>NUCLEOTIDE SEQUENCE [LARGE SCALE GENOMIC DNA]</scope>
    <source>
        <strain evidence="2 3">TPSY</strain>
    </source>
</reference>
<dbReference type="KEGG" id="dia:Dtpsy_2207"/>
<accession>A0A9J9Q818</accession>
<dbReference type="InterPro" id="IPR029063">
    <property type="entry name" value="SAM-dependent_MTases_sf"/>
</dbReference>
<dbReference type="GO" id="GO:0032259">
    <property type="term" value="P:methylation"/>
    <property type="evidence" value="ECO:0007669"/>
    <property type="project" value="UniProtKB-KW"/>
</dbReference>
<dbReference type="EMBL" id="CP001392">
    <property type="protein sequence ID" value="ACM33647.1"/>
    <property type="molecule type" value="Genomic_DNA"/>
</dbReference>
<dbReference type="RefSeq" id="WP_013722706.1">
    <property type="nucleotide sequence ID" value="NC_011992.1"/>
</dbReference>
<dbReference type="SUPFAM" id="SSF53335">
    <property type="entry name" value="S-adenosyl-L-methionine-dependent methyltransferases"/>
    <property type="match status" value="1"/>
</dbReference>
<dbReference type="AlphaFoldDB" id="A0A9J9Q818"/>
<gene>
    <name evidence="2" type="ordered locus">Dtpsy_2207</name>
</gene>
<keyword evidence="3" id="KW-1185">Reference proteome</keyword>
<evidence type="ECO:0000259" key="1">
    <source>
        <dbReference type="Pfam" id="PF08241"/>
    </source>
</evidence>
<dbReference type="Gene3D" id="3.40.50.150">
    <property type="entry name" value="Vaccinia Virus protein VP39"/>
    <property type="match status" value="1"/>
</dbReference>